<keyword evidence="2" id="KW-0732">Signal</keyword>
<sequence>MIKKILASSVLVPMLSLGFYATPALASWWQNNSDDITVTNVKNAVVLNDVTVVATTGDNSADGGNGGSGGNGGVGGNVNINNDNNDGGNGGSGSNGGSVTTGNAYAKGKVYNKVNTDITKIDCDCVDTGDITVNNTDSALVGNALLVAADTGTNYVDGGAGGSGGEGGVGGHFNLNNDNNNGGTGGSGDNGGTVNTGNAYAKGKVFNKVNTIVTRVQ</sequence>
<feature type="chain" id="PRO_5002536226" description="PE-PGRS family protein" evidence="2">
    <location>
        <begin position="27"/>
        <end position="217"/>
    </location>
</feature>
<gene>
    <name evidence="3" type="ORF">UV11_C0031G0003</name>
</gene>
<dbReference type="Proteomes" id="UP000034036">
    <property type="component" value="Unassembled WGS sequence"/>
</dbReference>
<name>A0A0G1C9G0_9BACT</name>
<proteinExistence type="predicted"/>
<dbReference type="EMBL" id="LCDF01000031">
    <property type="protein sequence ID" value="KKS46253.1"/>
    <property type="molecule type" value="Genomic_DNA"/>
</dbReference>
<feature type="compositionally biased region" description="Low complexity" evidence="1">
    <location>
        <begin position="77"/>
        <end position="86"/>
    </location>
</feature>
<reference evidence="3 4" key="1">
    <citation type="journal article" date="2015" name="Nature">
        <title>rRNA introns, odd ribosomes, and small enigmatic genomes across a large radiation of phyla.</title>
        <authorList>
            <person name="Brown C.T."/>
            <person name="Hug L.A."/>
            <person name="Thomas B.C."/>
            <person name="Sharon I."/>
            <person name="Castelle C.J."/>
            <person name="Singh A."/>
            <person name="Wilkins M.J."/>
            <person name="Williams K.H."/>
            <person name="Banfield J.F."/>
        </authorList>
    </citation>
    <scope>NUCLEOTIDE SEQUENCE [LARGE SCALE GENOMIC DNA]</scope>
</reference>
<organism evidence="3 4">
    <name type="scientific">Candidatus Giovannonibacteria bacterium GW2011_GWF2_42_19</name>
    <dbReference type="NCBI Taxonomy" id="1618659"/>
    <lineage>
        <taxon>Bacteria</taxon>
        <taxon>Candidatus Giovannoniibacteriota</taxon>
    </lineage>
</organism>
<dbReference type="AlphaFoldDB" id="A0A0G1C9G0"/>
<feature type="region of interest" description="Disordered" evidence="1">
    <location>
        <begin position="57"/>
        <end position="95"/>
    </location>
</feature>
<evidence type="ECO:0000256" key="1">
    <source>
        <dbReference type="SAM" id="MobiDB-lite"/>
    </source>
</evidence>
<protein>
    <recommendedName>
        <fullName evidence="5">PE-PGRS family protein</fullName>
    </recommendedName>
</protein>
<accession>A0A0G1C9G0</accession>
<dbReference type="STRING" id="1618659.UV11_C0031G0003"/>
<feature type="signal peptide" evidence="2">
    <location>
        <begin position="1"/>
        <end position="26"/>
    </location>
</feature>
<feature type="compositionally biased region" description="Gly residues" evidence="1">
    <location>
        <begin position="63"/>
        <end position="76"/>
    </location>
</feature>
<evidence type="ECO:0000256" key="2">
    <source>
        <dbReference type="SAM" id="SignalP"/>
    </source>
</evidence>
<evidence type="ECO:0008006" key="5">
    <source>
        <dbReference type="Google" id="ProtNLM"/>
    </source>
</evidence>
<evidence type="ECO:0000313" key="4">
    <source>
        <dbReference type="Proteomes" id="UP000034036"/>
    </source>
</evidence>
<evidence type="ECO:0000313" key="3">
    <source>
        <dbReference type="EMBL" id="KKS46253.1"/>
    </source>
</evidence>
<comment type="caution">
    <text evidence="3">The sequence shown here is derived from an EMBL/GenBank/DDBJ whole genome shotgun (WGS) entry which is preliminary data.</text>
</comment>